<keyword evidence="2" id="KW-0804">Transcription</keyword>
<proteinExistence type="predicted"/>
<comment type="caution">
    <text evidence="4">The sequence shown here is derived from an EMBL/GenBank/DDBJ whole genome shotgun (WGS) entry which is preliminary data.</text>
</comment>
<accession>A0A8T3DWL1</accession>
<sequence length="150" mass="17286">MSPYQLVCEYLIRCKDPKQLRRRVFDLSQRRAPDNVIKFYVRQKMVPPMPLACGNVKPDEQRPPVERELKIMPMWLQKSVPFIHKAVMDYNSPTLDGPPQMMTNTAPYTFPPGIRYPPELPKPSPYTLLASGACGRLQYFPTAPPRVKNV</sequence>
<dbReference type="GO" id="GO:0003712">
    <property type="term" value="F:transcription coregulator activity"/>
    <property type="evidence" value="ECO:0007669"/>
    <property type="project" value="TreeGrafter"/>
</dbReference>
<keyword evidence="5" id="KW-1185">Reference proteome</keyword>
<dbReference type="OrthoDB" id="8964559at2759"/>
<evidence type="ECO:0000313" key="5">
    <source>
        <dbReference type="Proteomes" id="UP000829720"/>
    </source>
</evidence>
<dbReference type="PANTHER" id="PTHR16088">
    <property type="entry name" value="YY1 ASSOCIATED PROTEIN-RELATED"/>
    <property type="match status" value="1"/>
</dbReference>
<dbReference type="GO" id="GO:0006355">
    <property type="term" value="P:regulation of DNA-templated transcription"/>
    <property type="evidence" value="ECO:0007669"/>
    <property type="project" value="TreeGrafter"/>
</dbReference>
<gene>
    <name evidence="4" type="ORF">AGOR_G00034800</name>
</gene>
<evidence type="ECO:0000256" key="2">
    <source>
        <dbReference type="ARBA" id="ARBA00023163"/>
    </source>
</evidence>
<dbReference type="AlphaFoldDB" id="A0A8T3DWL1"/>
<evidence type="ECO:0000256" key="1">
    <source>
        <dbReference type="ARBA" id="ARBA00023015"/>
    </source>
</evidence>
<evidence type="ECO:0000256" key="3">
    <source>
        <dbReference type="ARBA" id="ARBA00023242"/>
    </source>
</evidence>
<keyword evidence="1" id="KW-0805">Transcription regulation</keyword>
<dbReference type="InterPro" id="IPR052435">
    <property type="entry name" value="YY1-Transcr_Regul"/>
</dbReference>
<dbReference type="PANTHER" id="PTHR16088:SF3">
    <property type="entry name" value="GON-4-LIKE PROTEIN"/>
    <property type="match status" value="1"/>
</dbReference>
<keyword evidence="3" id="KW-0539">Nucleus</keyword>
<name>A0A8T3DWL1_9TELE</name>
<dbReference type="Proteomes" id="UP000829720">
    <property type="component" value="Unassembled WGS sequence"/>
</dbReference>
<dbReference type="GO" id="GO:0005634">
    <property type="term" value="C:nucleus"/>
    <property type="evidence" value="ECO:0007669"/>
    <property type="project" value="TreeGrafter"/>
</dbReference>
<protein>
    <submittedName>
        <fullName evidence="4">Uncharacterized protein</fullName>
    </submittedName>
</protein>
<dbReference type="EMBL" id="JAERUA010000003">
    <property type="protein sequence ID" value="KAI1901473.1"/>
    <property type="molecule type" value="Genomic_DNA"/>
</dbReference>
<reference evidence="4" key="1">
    <citation type="submission" date="2021-01" db="EMBL/GenBank/DDBJ databases">
        <authorList>
            <person name="Zahm M."/>
            <person name="Roques C."/>
            <person name="Cabau C."/>
            <person name="Klopp C."/>
            <person name="Donnadieu C."/>
            <person name="Jouanno E."/>
            <person name="Lampietro C."/>
            <person name="Louis A."/>
            <person name="Herpin A."/>
            <person name="Echchiki A."/>
            <person name="Berthelot C."/>
            <person name="Parey E."/>
            <person name="Roest-Crollius H."/>
            <person name="Braasch I."/>
            <person name="Postlethwait J."/>
            <person name="Bobe J."/>
            <person name="Montfort J."/>
            <person name="Bouchez O."/>
            <person name="Begum T."/>
            <person name="Mejri S."/>
            <person name="Adams A."/>
            <person name="Chen W.-J."/>
            <person name="Guiguen Y."/>
        </authorList>
    </citation>
    <scope>NUCLEOTIDE SEQUENCE</scope>
    <source>
        <tissue evidence="4">Blood</tissue>
    </source>
</reference>
<organism evidence="4 5">
    <name type="scientific">Albula goreensis</name>
    <dbReference type="NCBI Taxonomy" id="1534307"/>
    <lineage>
        <taxon>Eukaryota</taxon>
        <taxon>Metazoa</taxon>
        <taxon>Chordata</taxon>
        <taxon>Craniata</taxon>
        <taxon>Vertebrata</taxon>
        <taxon>Euteleostomi</taxon>
        <taxon>Actinopterygii</taxon>
        <taxon>Neopterygii</taxon>
        <taxon>Teleostei</taxon>
        <taxon>Albuliformes</taxon>
        <taxon>Albulidae</taxon>
        <taxon>Albula</taxon>
    </lineage>
</organism>
<evidence type="ECO:0000313" key="4">
    <source>
        <dbReference type="EMBL" id="KAI1901473.1"/>
    </source>
</evidence>